<comment type="pathway">
    <text evidence="1">Mycotoxin biosynthesis.</text>
</comment>
<dbReference type="OrthoDB" id="3687641at2759"/>
<dbReference type="GO" id="GO:0043386">
    <property type="term" value="P:mycotoxin biosynthetic process"/>
    <property type="evidence" value="ECO:0007669"/>
    <property type="project" value="InterPro"/>
</dbReference>
<evidence type="ECO:0000313" key="4">
    <source>
        <dbReference type="EMBL" id="PYI07695.1"/>
    </source>
</evidence>
<gene>
    <name evidence="4" type="ORF">BO78DRAFT_428817</name>
</gene>
<dbReference type="VEuPathDB" id="FungiDB:BO78DRAFT_428817"/>
<accession>A0A319EJA0</accession>
<protein>
    <recommendedName>
        <fullName evidence="6">Oxidase ustYa</fullName>
    </recommendedName>
</protein>
<proteinExistence type="inferred from homology"/>
<feature type="transmembrane region" description="Helical" evidence="3">
    <location>
        <begin position="12"/>
        <end position="34"/>
    </location>
</feature>
<evidence type="ECO:0000313" key="5">
    <source>
        <dbReference type="Proteomes" id="UP000248423"/>
    </source>
</evidence>
<dbReference type="PANTHER" id="PTHR33365">
    <property type="entry name" value="YALI0B05434P"/>
    <property type="match status" value="1"/>
</dbReference>
<keyword evidence="5" id="KW-1185">Reference proteome</keyword>
<keyword evidence="3" id="KW-0812">Transmembrane</keyword>
<keyword evidence="3" id="KW-1133">Transmembrane helix</keyword>
<dbReference type="InterPro" id="IPR021765">
    <property type="entry name" value="UstYa-like"/>
</dbReference>
<dbReference type="STRING" id="1448318.A0A319EJA0"/>
<comment type="similarity">
    <text evidence="2">Belongs to the ustYa family.</text>
</comment>
<keyword evidence="3" id="KW-0472">Membrane</keyword>
<evidence type="ECO:0000256" key="1">
    <source>
        <dbReference type="ARBA" id="ARBA00004685"/>
    </source>
</evidence>
<dbReference type="PANTHER" id="PTHR33365:SF4">
    <property type="entry name" value="CYCLOCHLOROTINE BIOSYNTHESIS PROTEIN O"/>
    <property type="match status" value="1"/>
</dbReference>
<evidence type="ECO:0000256" key="2">
    <source>
        <dbReference type="ARBA" id="ARBA00035112"/>
    </source>
</evidence>
<sequence>MQKPTSPYPRATGLAILISTLIAMLYILILRNIIPPCICPSTITTPPHLSSSPSSYNLQTFFPPQDQQHEHTKSLLSLSQQIPNHGFISITEHPNTNPQTQPQTQFFGISMFHQLHCLDMIRDSINSTMQSGSEGHPHADHTRSYRDMHVGHCLDYLVQAIICAADDTIERGEEEEMQDGKKVKLIEGVGVVHRCRESGYIWDGVAKSVEEPVMVAGEVREGETVGDLLRWESSHLV</sequence>
<name>A0A319EJA0_ASPSB</name>
<dbReference type="AlphaFoldDB" id="A0A319EJA0"/>
<evidence type="ECO:0008006" key="6">
    <source>
        <dbReference type="Google" id="ProtNLM"/>
    </source>
</evidence>
<dbReference type="EMBL" id="KZ826340">
    <property type="protein sequence ID" value="PYI07695.1"/>
    <property type="molecule type" value="Genomic_DNA"/>
</dbReference>
<dbReference type="Pfam" id="PF11807">
    <property type="entry name" value="UstYa"/>
    <property type="match status" value="1"/>
</dbReference>
<evidence type="ECO:0000256" key="3">
    <source>
        <dbReference type="SAM" id="Phobius"/>
    </source>
</evidence>
<dbReference type="Proteomes" id="UP000248423">
    <property type="component" value="Unassembled WGS sequence"/>
</dbReference>
<organism evidence="4 5">
    <name type="scientific">Aspergillus sclerotiicarbonarius (strain CBS 121057 / IBT 28362)</name>
    <dbReference type="NCBI Taxonomy" id="1448318"/>
    <lineage>
        <taxon>Eukaryota</taxon>
        <taxon>Fungi</taxon>
        <taxon>Dikarya</taxon>
        <taxon>Ascomycota</taxon>
        <taxon>Pezizomycotina</taxon>
        <taxon>Eurotiomycetes</taxon>
        <taxon>Eurotiomycetidae</taxon>
        <taxon>Eurotiales</taxon>
        <taxon>Aspergillaceae</taxon>
        <taxon>Aspergillus</taxon>
        <taxon>Aspergillus subgen. Circumdati</taxon>
    </lineage>
</organism>
<reference evidence="4 5" key="1">
    <citation type="submission" date="2018-02" db="EMBL/GenBank/DDBJ databases">
        <title>The genomes of Aspergillus section Nigri reveals drivers in fungal speciation.</title>
        <authorList>
            <consortium name="DOE Joint Genome Institute"/>
            <person name="Vesth T.C."/>
            <person name="Nybo J."/>
            <person name="Theobald S."/>
            <person name="Brandl J."/>
            <person name="Frisvad J.C."/>
            <person name="Nielsen K.F."/>
            <person name="Lyhne E.K."/>
            <person name="Kogle M.E."/>
            <person name="Kuo A."/>
            <person name="Riley R."/>
            <person name="Clum A."/>
            <person name="Nolan M."/>
            <person name="Lipzen A."/>
            <person name="Salamov A."/>
            <person name="Henrissat B."/>
            <person name="Wiebenga A."/>
            <person name="De vries R.P."/>
            <person name="Grigoriev I.V."/>
            <person name="Mortensen U.H."/>
            <person name="Andersen M.R."/>
            <person name="Baker S.E."/>
        </authorList>
    </citation>
    <scope>NUCLEOTIDE SEQUENCE [LARGE SCALE GENOMIC DNA]</scope>
    <source>
        <strain evidence="4 5">CBS 121057</strain>
    </source>
</reference>